<protein>
    <submittedName>
        <fullName evidence="1">Uncharacterized protein</fullName>
    </submittedName>
</protein>
<dbReference type="EMBL" id="JABWDU010000002">
    <property type="protein sequence ID" value="NVD38569.1"/>
    <property type="molecule type" value="Genomic_DNA"/>
</dbReference>
<name>A0A7Y6Q3V6_9HYPH</name>
<organism evidence="1 2">
    <name type="scientific">Ensifer oleiphilus</name>
    <dbReference type="NCBI Taxonomy" id="2742698"/>
    <lineage>
        <taxon>Bacteria</taxon>
        <taxon>Pseudomonadati</taxon>
        <taxon>Pseudomonadota</taxon>
        <taxon>Alphaproteobacteria</taxon>
        <taxon>Hyphomicrobiales</taxon>
        <taxon>Rhizobiaceae</taxon>
        <taxon>Sinorhizobium/Ensifer group</taxon>
        <taxon>Ensifer</taxon>
    </lineage>
</organism>
<sequence length="123" mass="13032">MKRFNPVRLPAKAGFRANSQRGCLLSDLFGDISRGFTLLERHMGLNASRVWLDRELAAGGSSRSQKSLLPDVSTGSHMHVPNSAELCCESAGLVLAEQGCGRGTGRTMSVGRAVSGQSVICPS</sequence>
<evidence type="ECO:0000313" key="2">
    <source>
        <dbReference type="Proteomes" id="UP000520198"/>
    </source>
</evidence>
<dbReference type="Proteomes" id="UP000520198">
    <property type="component" value="Unassembled WGS sequence"/>
</dbReference>
<evidence type="ECO:0000313" key="1">
    <source>
        <dbReference type="EMBL" id="NVD38569.1"/>
    </source>
</evidence>
<dbReference type="RefSeq" id="WP_176352231.1">
    <property type="nucleotide sequence ID" value="NZ_JABWDU010000002.1"/>
</dbReference>
<proteinExistence type="predicted"/>
<gene>
    <name evidence="1" type="ORF">HT585_06880</name>
</gene>
<keyword evidence="2" id="KW-1185">Reference proteome</keyword>
<dbReference type="AlphaFoldDB" id="A0A7Y6Q3V6"/>
<accession>A0A7Y6Q3V6</accession>
<comment type="caution">
    <text evidence="1">The sequence shown here is derived from an EMBL/GenBank/DDBJ whole genome shotgun (WGS) entry which is preliminary data.</text>
</comment>
<reference evidence="1 2" key="1">
    <citation type="submission" date="2020-06" db="EMBL/GenBank/DDBJ databases">
        <authorList>
            <person name="Grouzdev D.S."/>
        </authorList>
    </citation>
    <scope>NUCLEOTIDE SEQUENCE [LARGE SCALE GENOMIC DNA]</scope>
    <source>
        <strain evidence="1 2">HO-A22</strain>
    </source>
</reference>